<evidence type="ECO:0000313" key="2">
    <source>
        <dbReference type="WBParaSite" id="L893_g22924.t1"/>
    </source>
</evidence>
<proteinExistence type="predicted"/>
<dbReference type="AlphaFoldDB" id="A0A1I7Z548"/>
<reference evidence="2" key="1">
    <citation type="submission" date="2016-11" db="UniProtKB">
        <authorList>
            <consortium name="WormBaseParasite"/>
        </authorList>
    </citation>
    <scope>IDENTIFICATION</scope>
</reference>
<sequence length="90" mass="9980">MHNFFASNTLPESAVPSAWKLGEEEVVDPSMASSYITEPIAGPASARGSTYTYTYESHYEDPVITDLSPGSEYVEYPEDSIERHSTQTQK</sequence>
<organism evidence="1 2">
    <name type="scientific">Steinernema glaseri</name>
    <dbReference type="NCBI Taxonomy" id="37863"/>
    <lineage>
        <taxon>Eukaryota</taxon>
        <taxon>Metazoa</taxon>
        <taxon>Ecdysozoa</taxon>
        <taxon>Nematoda</taxon>
        <taxon>Chromadorea</taxon>
        <taxon>Rhabditida</taxon>
        <taxon>Tylenchina</taxon>
        <taxon>Panagrolaimomorpha</taxon>
        <taxon>Strongyloidoidea</taxon>
        <taxon>Steinernematidae</taxon>
        <taxon>Steinernema</taxon>
    </lineage>
</organism>
<name>A0A1I7Z548_9BILA</name>
<protein>
    <submittedName>
        <fullName evidence="2">NBS-LRR type resistance protein</fullName>
    </submittedName>
</protein>
<keyword evidence="1" id="KW-1185">Reference proteome</keyword>
<dbReference type="Proteomes" id="UP000095287">
    <property type="component" value="Unplaced"/>
</dbReference>
<accession>A0A1I7Z548</accession>
<dbReference type="WBParaSite" id="L893_g22924.t1">
    <property type="protein sequence ID" value="L893_g22924.t1"/>
    <property type="gene ID" value="L893_g22924"/>
</dbReference>
<evidence type="ECO:0000313" key="1">
    <source>
        <dbReference type="Proteomes" id="UP000095287"/>
    </source>
</evidence>